<evidence type="ECO:0000256" key="4">
    <source>
        <dbReference type="ARBA" id="ARBA00023136"/>
    </source>
</evidence>
<protein>
    <submittedName>
        <fullName evidence="6">Uncharacterized protein</fullName>
    </submittedName>
</protein>
<dbReference type="InterPro" id="IPR004031">
    <property type="entry name" value="PMP22/EMP/MP20/Claudin"/>
</dbReference>
<reference evidence="6" key="1">
    <citation type="journal article" date="2023" name="G3 (Bethesda)">
        <title>A reference genome for the long-term kleptoplast-retaining sea slug Elysia crispata morphotype clarki.</title>
        <authorList>
            <person name="Eastman K.E."/>
            <person name="Pendleton A.L."/>
            <person name="Shaikh M.A."/>
            <person name="Suttiyut T."/>
            <person name="Ogas R."/>
            <person name="Tomko P."/>
            <person name="Gavelis G."/>
            <person name="Widhalm J.R."/>
            <person name="Wisecaver J.H."/>
        </authorList>
    </citation>
    <scope>NUCLEOTIDE SEQUENCE</scope>
    <source>
        <strain evidence="6">ECLA1</strain>
    </source>
</reference>
<keyword evidence="2 5" id="KW-0812">Transmembrane</keyword>
<feature type="transmembrane region" description="Helical" evidence="5">
    <location>
        <begin position="106"/>
        <end position="128"/>
    </location>
</feature>
<dbReference type="GO" id="GO:0016020">
    <property type="term" value="C:membrane"/>
    <property type="evidence" value="ECO:0007669"/>
    <property type="project" value="UniProtKB-SubCell"/>
</dbReference>
<dbReference type="Proteomes" id="UP001283361">
    <property type="component" value="Unassembled WGS sequence"/>
</dbReference>
<dbReference type="PANTHER" id="PTHR21284">
    <property type="entry name" value="EG:80H7.2 PROTEIN"/>
    <property type="match status" value="1"/>
</dbReference>
<evidence type="ECO:0000313" key="7">
    <source>
        <dbReference type="Proteomes" id="UP001283361"/>
    </source>
</evidence>
<comment type="subcellular location">
    <subcellularLocation>
        <location evidence="1">Membrane</location>
        <topology evidence="1">Multi-pass membrane protein</topology>
    </subcellularLocation>
</comment>
<evidence type="ECO:0000313" key="6">
    <source>
        <dbReference type="EMBL" id="KAK3720492.1"/>
    </source>
</evidence>
<evidence type="ECO:0000256" key="3">
    <source>
        <dbReference type="ARBA" id="ARBA00022989"/>
    </source>
</evidence>
<dbReference type="Gene3D" id="1.20.140.150">
    <property type="match status" value="1"/>
</dbReference>
<evidence type="ECO:0000256" key="2">
    <source>
        <dbReference type="ARBA" id="ARBA00022692"/>
    </source>
</evidence>
<sequence length="176" mass="19033">MTTCCSILGIIGLVLTDLAVIISFATPYWVQFKGSINQGLWAVCQSESCQWFFEDKYDSALNTDVDWWVAVQGLVSVGLGIGILCLLVATIALCCECRACNTSQCIGVLLILAFLSLGVGAVVFGFCANKYGEVMIDYDKNNGRRFGWAYWLDAAAAGAALLTGLIYMIDGRGRKV</sequence>
<feature type="transmembrane region" description="Helical" evidence="5">
    <location>
        <begin position="148"/>
        <end position="169"/>
    </location>
</feature>
<feature type="transmembrane region" description="Helical" evidence="5">
    <location>
        <begin position="67"/>
        <end position="94"/>
    </location>
</feature>
<dbReference type="EMBL" id="JAWDGP010007405">
    <property type="protein sequence ID" value="KAK3720492.1"/>
    <property type="molecule type" value="Genomic_DNA"/>
</dbReference>
<evidence type="ECO:0000256" key="1">
    <source>
        <dbReference type="ARBA" id="ARBA00004141"/>
    </source>
</evidence>
<comment type="caution">
    <text evidence="6">The sequence shown here is derived from an EMBL/GenBank/DDBJ whole genome shotgun (WGS) entry which is preliminary data.</text>
</comment>
<gene>
    <name evidence="6" type="ORF">RRG08_058380</name>
</gene>
<evidence type="ECO:0000256" key="5">
    <source>
        <dbReference type="SAM" id="Phobius"/>
    </source>
</evidence>
<keyword evidence="3 5" id="KW-1133">Transmembrane helix</keyword>
<dbReference type="AlphaFoldDB" id="A0AAE0XW92"/>
<feature type="transmembrane region" description="Helical" evidence="5">
    <location>
        <begin position="7"/>
        <end position="30"/>
    </location>
</feature>
<name>A0AAE0XW92_9GAST</name>
<keyword evidence="4 5" id="KW-0472">Membrane</keyword>
<organism evidence="6 7">
    <name type="scientific">Elysia crispata</name>
    <name type="common">lettuce slug</name>
    <dbReference type="NCBI Taxonomy" id="231223"/>
    <lineage>
        <taxon>Eukaryota</taxon>
        <taxon>Metazoa</taxon>
        <taxon>Spiralia</taxon>
        <taxon>Lophotrochozoa</taxon>
        <taxon>Mollusca</taxon>
        <taxon>Gastropoda</taxon>
        <taxon>Heterobranchia</taxon>
        <taxon>Euthyneura</taxon>
        <taxon>Panpulmonata</taxon>
        <taxon>Sacoglossa</taxon>
        <taxon>Placobranchoidea</taxon>
        <taxon>Plakobranchidae</taxon>
        <taxon>Elysia</taxon>
    </lineage>
</organism>
<dbReference type="Pfam" id="PF00822">
    <property type="entry name" value="PMP22_Claudin"/>
    <property type="match status" value="1"/>
</dbReference>
<accession>A0AAE0XW92</accession>
<proteinExistence type="predicted"/>
<dbReference type="PANTHER" id="PTHR21284:SF12">
    <property type="entry name" value="EG:80H7.2 PROTEIN"/>
    <property type="match status" value="1"/>
</dbReference>
<keyword evidence="7" id="KW-1185">Reference proteome</keyword>